<dbReference type="SUPFAM" id="SSF55826">
    <property type="entry name" value="YbaK/ProRS associated domain"/>
    <property type="match status" value="1"/>
</dbReference>
<dbReference type="Pfam" id="PF02637">
    <property type="entry name" value="GatB_Yqey"/>
    <property type="match status" value="1"/>
</dbReference>
<evidence type="ECO:0000313" key="6">
    <source>
        <dbReference type="EMBL" id="WEL19639.1"/>
    </source>
</evidence>
<keyword evidence="1 6" id="KW-0436">Ligase</keyword>
<accession>A0ABY8CEK4</accession>
<dbReference type="SUPFAM" id="SSF89095">
    <property type="entry name" value="GatB/YqeY motif"/>
    <property type="match status" value="1"/>
</dbReference>
<keyword evidence="7" id="KW-1185">Reference proteome</keyword>
<dbReference type="Gene3D" id="1.10.10.410">
    <property type="match status" value="1"/>
</dbReference>
<dbReference type="Pfam" id="PF04073">
    <property type="entry name" value="tRNA_edit"/>
    <property type="match status" value="1"/>
</dbReference>
<name>A0ABY8CEK4_9ARCH</name>
<dbReference type="InterPro" id="IPR018027">
    <property type="entry name" value="Asn/Gln_amidotransferase"/>
</dbReference>
<dbReference type="RefSeq" id="WP_347721476.1">
    <property type="nucleotide sequence ID" value="NZ_CP104395.1"/>
</dbReference>
<dbReference type="EC" id="6.3.5.6" evidence="6"/>
<dbReference type="SMART" id="SM00845">
    <property type="entry name" value="GatB_Yqey"/>
    <property type="match status" value="1"/>
</dbReference>
<dbReference type="InterPro" id="IPR036754">
    <property type="entry name" value="YbaK/aa-tRNA-synt-asso_dom_sf"/>
</dbReference>
<dbReference type="GeneID" id="90590063"/>
<evidence type="ECO:0000256" key="3">
    <source>
        <dbReference type="ARBA" id="ARBA00022840"/>
    </source>
</evidence>
<keyword evidence="2" id="KW-0547">Nucleotide-binding</keyword>
<evidence type="ECO:0000313" key="7">
    <source>
        <dbReference type="Proteomes" id="UP001218034"/>
    </source>
</evidence>
<sequence length="297" mass="33471">MRADRKLEELGAVFELIEQDRPTLKCSQAAEERGMETSQIVKSLIVRKDGDLYHLCLPGDREVSEGKFGDYRLVEKEKSKQLTGQKSGTVHPFASGLDHVVDERVFEKEKVSFTVGTEMEAVGIETVQLEEAFESAEFSFEKKDIVVSDEDDFELLEEAGAGEEQTRFLSENGHRSVFLHLSDVFEPDRVVDAIREFERNDLECEQSDLENILAASENQTHMQKTVERFAETGEIDSGDDFELDEVISQVIEDSPDAVEDYRSGTDSALNYLLGQVMSRTSGKADGGQTRRKLIERL</sequence>
<proteinExistence type="predicted"/>
<dbReference type="InterPro" id="IPR007214">
    <property type="entry name" value="YbaK/aa-tRNA-synth-assoc-dom"/>
</dbReference>
<keyword evidence="4" id="KW-0648">Protein biosynthesis</keyword>
<protein>
    <submittedName>
        <fullName evidence="6">Asp-tRNAAsn/Glu-tRNAGln amidotransferase B subunit</fullName>
        <ecNumber evidence="6">6.3.5.6</ecNumber>
    </submittedName>
</protein>
<organism evidence="6 7">
    <name type="scientific">Candidatus Nanohalococcus occultus</name>
    <dbReference type="NCBI Taxonomy" id="2978047"/>
    <lineage>
        <taxon>Archaea</taxon>
        <taxon>Candidatus Nanohalarchaeota</taxon>
        <taxon>Candidatus Nanohalarchaeota incertae sedis</taxon>
        <taxon>Candidatus Nanohalococcus</taxon>
    </lineage>
</organism>
<keyword evidence="3" id="KW-0067">ATP-binding</keyword>
<dbReference type="EMBL" id="CP104395">
    <property type="protein sequence ID" value="WEL19639.1"/>
    <property type="molecule type" value="Genomic_DNA"/>
</dbReference>
<feature type="domain" description="Asn/Gln amidotransferase" evidence="5">
    <location>
        <begin position="183"/>
        <end position="297"/>
    </location>
</feature>
<evidence type="ECO:0000256" key="2">
    <source>
        <dbReference type="ARBA" id="ARBA00022741"/>
    </source>
</evidence>
<evidence type="ECO:0000259" key="5">
    <source>
        <dbReference type="SMART" id="SM00845"/>
    </source>
</evidence>
<dbReference type="Proteomes" id="UP001218034">
    <property type="component" value="Chromosome"/>
</dbReference>
<dbReference type="Gene3D" id="3.90.960.10">
    <property type="entry name" value="YbaK/aminoacyl-tRNA synthetase-associated domain"/>
    <property type="match status" value="1"/>
</dbReference>
<evidence type="ECO:0000256" key="1">
    <source>
        <dbReference type="ARBA" id="ARBA00022598"/>
    </source>
</evidence>
<gene>
    <name evidence="6" type="primary">gatB</name>
    <name evidence="6" type="ORF">SVXNc_0625</name>
</gene>
<reference evidence="6 7" key="1">
    <citation type="submission" date="2022-09" db="EMBL/GenBank/DDBJ databases">
        <title>Xylan utilization by haloarchaea-nanohaloarchaea associations.</title>
        <authorList>
            <person name="Yakimov M."/>
        </authorList>
    </citation>
    <scope>NUCLEOTIDE SEQUENCE [LARGE SCALE GENOMIC DNA]</scope>
    <source>
        <strain evidence="6 7">SVXNc</strain>
    </source>
</reference>
<dbReference type="GO" id="GO:0050566">
    <property type="term" value="F:asparaginyl-tRNA synthase (glutamine-hydrolyzing) activity"/>
    <property type="evidence" value="ECO:0007669"/>
    <property type="project" value="UniProtKB-EC"/>
</dbReference>
<dbReference type="InterPro" id="IPR003789">
    <property type="entry name" value="Asn/Gln_tRNA_amidoTrase-B-like"/>
</dbReference>
<dbReference type="InterPro" id="IPR023168">
    <property type="entry name" value="GatB_Yqey_C_2"/>
</dbReference>
<evidence type="ECO:0000256" key="4">
    <source>
        <dbReference type="ARBA" id="ARBA00022917"/>
    </source>
</evidence>